<proteinExistence type="predicted"/>
<sequence length="69" mass="7922">NGLVRSETSNILLMGNTYMELMPRFIGNRLELYLWITEFPEVQFKGRINRVLSCLCTPWSGASSHDDLS</sequence>
<dbReference type="EMBL" id="JAJJMA010207395">
    <property type="protein sequence ID" value="MCL7040006.1"/>
    <property type="molecule type" value="Genomic_DNA"/>
</dbReference>
<keyword evidence="2" id="KW-1185">Reference proteome</keyword>
<accession>A0AA42ATV2</accession>
<reference evidence="1" key="1">
    <citation type="submission" date="2022-03" db="EMBL/GenBank/DDBJ databases">
        <title>A functionally conserved STORR gene fusion in Papaver species that diverged 16.8 million years ago.</title>
        <authorList>
            <person name="Catania T."/>
        </authorList>
    </citation>
    <scope>NUCLEOTIDE SEQUENCE</scope>
    <source>
        <strain evidence="1">S-191538</strain>
    </source>
</reference>
<feature type="non-terminal residue" evidence="1">
    <location>
        <position position="1"/>
    </location>
</feature>
<evidence type="ECO:0000313" key="1">
    <source>
        <dbReference type="EMBL" id="MCL7040006.1"/>
    </source>
</evidence>
<gene>
    <name evidence="1" type="ORF">MKW94_000856</name>
</gene>
<protein>
    <submittedName>
        <fullName evidence="1">Uncharacterized protein</fullName>
    </submittedName>
</protein>
<dbReference type="AlphaFoldDB" id="A0AA42ATV2"/>
<name>A0AA42ATV2_PAPNU</name>
<organism evidence="1 2">
    <name type="scientific">Papaver nudicaule</name>
    <name type="common">Iceland poppy</name>
    <dbReference type="NCBI Taxonomy" id="74823"/>
    <lineage>
        <taxon>Eukaryota</taxon>
        <taxon>Viridiplantae</taxon>
        <taxon>Streptophyta</taxon>
        <taxon>Embryophyta</taxon>
        <taxon>Tracheophyta</taxon>
        <taxon>Spermatophyta</taxon>
        <taxon>Magnoliopsida</taxon>
        <taxon>Ranunculales</taxon>
        <taxon>Papaveraceae</taxon>
        <taxon>Papaveroideae</taxon>
        <taxon>Papaver</taxon>
    </lineage>
</organism>
<comment type="caution">
    <text evidence="1">The sequence shown here is derived from an EMBL/GenBank/DDBJ whole genome shotgun (WGS) entry which is preliminary data.</text>
</comment>
<dbReference type="Proteomes" id="UP001177140">
    <property type="component" value="Unassembled WGS sequence"/>
</dbReference>
<evidence type="ECO:0000313" key="2">
    <source>
        <dbReference type="Proteomes" id="UP001177140"/>
    </source>
</evidence>